<reference evidence="1" key="1">
    <citation type="journal article" date="2015" name="Nature">
        <title>Complex archaea that bridge the gap between prokaryotes and eukaryotes.</title>
        <authorList>
            <person name="Spang A."/>
            <person name="Saw J.H."/>
            <person name="Jorgensen S.L."/>
            <person name="Zaremba-Niedzwiedzka K."/>
            <person name="Martijn J."/>
            <person name="Lind A.E."/>
            <person name="van Eijk R."/>
            <person name="Schleper C."/>
            <person name="Guy L."/>
            <person name="Ettema T.J."/>
        </authorList>
    </citation>
    <scope>NUCLEOTIDE SEQUENCE</scope>
</reference>
<dbReference type="AlphaFoldDB" id="A0A0F9K932"/>
<proteinExistence type="predicted"/>
<dbReference type="EMBL" id="LAZR01009690">
    <property type="protein sequence ID" value="KKM71151.1"/>
    <property type="molecule type" value="Genomic_DNA"/>
</dbReference>
<name>A0A0F9K932_9ZZZZ</name>
<organism evidence="1">
    <name type="scientific">marine sediment metagenome</name>
    <dbReference type="NCBI Taxonomy" id="412755"/>
    <lineage>
        <taxon>unclassified sequences</taxon>
        <taxon>metagenomes</taxon>
        <taxon>ecological metagenomes</taxon>
    </lineage>
</organism>
<accession>A0A0F9K932</accession>
<sequence length="510" mass="55542">MSDAIRWMSARKFREGMKDGSIGEKDRVGIHVGFNAEAAVVRSPGGDETRQMLFAISSQAIDRDTDTVAIDGWDLKNYRKNPVVLFGHNYWNNEAPVVGNSLSEFIANKKLKSLMEFTPQGVVPLADTLYGLYASGFMHATSVGFIATDYDFVEDDLDRPWGIDFLEQELIEYSLVPVPSNPEALAEARSKSIDTGPLYDWTEEILEGWKAHKSQSFWLPKSMVRAIRAQADPKQRTSAQVPKGGEMEKLAATLFVKTLTPDLAESVAEAIETFSSNTGAIASDGITLEAGSLTLDGTPEQLAPLDGLKGWDGKTFDVDLHFSPSDYQSLLGKAAEAEPETKLVLLPCPACGVDIQVLLVETDEDKAIECECGFKVKHKDGLLIEITEADLEDDADPAWLVSLRAAGAPDVVIDAAKRAHERGAESDDETFELSDDLIELLETSGVDVEATLAKDPDASQDPDGPIDFEGIEVVGEDGARCGLRDFFEQKILPESIDEGVKAAIENVLQP</sequence>
<gene>
    <name evidence="1" type="ORF">LCGC14_1433540</name>
</gene>
<evidence type="ECO:0000313" key="1">
    <source>
        <dbReference type="EMBL" id="KKM71151.1"/>
    </source>
</evidence>
<comment type="caution">
    <text evidence="1">The sequence shown here is derived from an EMBL/GenBank/DDBJ whole genome shotgun (WGS) entry which is preliminary data.</text>
</comment>
<protein>
    <submittedName>
        <fullName evidence="1">Uncharacterized protein</fullName>
    </submittedName>
</protein>